<feature type="non-terminal residue" evidence="3">
    <location>
        <position position="186"/>
    </location>
</feature>
<sequence>MLGRSQTAICRRRPSSKDRLRKKNQCRRISVFRKNIYSNNSKPMASFLKSEIFGKKGNRNVQNIHIFCKIYPRILPLITRLRKGGDVAQFDSPEGSFKHFVSTSIFEGERLSPAMVDKLTSLRGVGKQFWDLTVGLSPRAAEISMIKQPIVFPRQTVLCVIYAPLVWVFDPLTFLIGFPPQYPSSW</sequence>
<gene>
    <name evidence="3" type="ORF">NTEN_LOCUS15728</name>
</gene>
<evidence type="ECO:0000256" key="2">
    <source>
        <dbReference type="SAM" id="Phobius"/>
    </source>
</evidence>
<accession>A0A6H5H4X8</accession>
<feature type="region of interest" description="Disordered" evidence="1">
    <location>
        <begin position="1"/>
        <end position="22"/>
    </location>
</feature>
<keyword evidence="4" id="KW-1185">Reference proteome</keyword>
<dbReference type="Proteomes" id="UP000479000">
    <property type="component" value="Unassembled WGS sequence"/>
</dbReference>
<organism evidence="3 4">
    <name type="scientific">Nesidiocoris tenuis</name>
    <dbReference type="NCBI Taxonomy" id="355587"/>
    <lineage>
        <taxon>Eukaryota</taxon>
        <taxon>Metazoa</taxon>
        <taxon>Ecdysozoa</taxon>
        <taxon>Arthropoda</taxon>
        <taxon>Hexapoda</taxon>
        <taxon>Insecta</taxon>
        <taxon>Pterygota</taxon>
        <taxon>Neoptera</taxon>
        <taxon>Paraneoptera</taxon>
        <taxon>Hemiptera</taxon>
        <taxon>Heteroptera</taxon>
        <taxon>Panheteroptera</taxon>
        <taxon>Cimicomorpha</taxon>
        <taxon>Miridae</taxon>
        <taxon>Dicyphina</taxon>
        <taxon>Nesidiocoris</taxon>
    </lineage>
</organism>
<dbReference type="EMBL" id="CADCXU010023158">
    <property type="protein sequence ID" value="CAB0010707.1"/>
    <property type="molecule type" value="Genomic_DNA"/>
</dbReference>
<proteinExistence type="predicted"/>
<reference evidence="3 4" key="1">
    <citation type="submission" date="2020-02" db="EMBL/GenBank/DDBJ databases">
        <authorList>
            <person name="Ferguson B K."/>
        </authorList>
    </citation>
    <scope>NUCLEOTIDE SEQUENCE [LARGE SCALE GENOMIC DNA]</scope>
</reference>
<evidence type="ECO:0000313" key="4">
    <source>
        <dbReference type="Proteomes" id="UP000479000"/>
    </source>
</evidence>
<evidence type="ECO:0000313" key="3">
    <source>
        <dbReference type="EMBL" id="CAB0010707.1"/>
    </source>
</evidence>
<feature type="transmembrane region" description="Helical" evidence="2">
    <location>
        <begin position="157"/>
        <end position="178"/>
    </location>
</feature>
<keyword evidence="2" id="KW-1133">Transmembrane helix</keyword>
<dbReference type="AlphaFoldDB" id="A0A6H5H4X8"/>
<name>A0A6H5H4X8_9HEMI</name>
<keyword evidence="2" id="KW-0472">Membrane</keyword>
<evidence type="ECO:0000256" key="1">
    <source>
        <dbReference type="SAM" id="MobiDB-lite"/>
    </source>
</evidence>
<feature type="compositionally biased region" description="Basic residues" evidence="1">
    <location>
        <begin position="10"/>
        <end position="22"/>
    </location>
</feature>
<protein>
    <submittedName>
        <fullName evidence="3">Uncharacterized protein</fullName>
    </submittedName>
</protein>
<keyword evidence="2" id="KW-0812">Transmembrane</keyword>